<dbReference type="PROSITE" id="PS50021">
    <property type="entry name" value="CH"/>
    <property type="match status" value="1"/>
</dbReference>
<feature type="compositionally biased region" description="Polar residues" evidence="1">
    <location>
        <begin position="95"/>
        <end position="104"/>
    </location>
</feature>
<feature type="domain" description="Calponin-homology (CH)" evidence="3">
    <location>
        <begin position="143"/>
        <end position="253"/>
    </location>
</feature>
<evidence type="ECO:0000313" key="5">
    <source>
        <dbReference type="Proteomes" id="UP000189911"/>
    </source>
</evidence>
<feature type="region of interest" description="Disordered" evidence="1">
    <location>
        <begin position="324"/>
        <end position="354"/>
    </location>
</feature>
<dbReference type="CDD" id="cd21206">
    <property type="entry name" value="CH_IQGAP"/>
    <property type="match status" value="1"/>
</dbReference>
<dbReference type="EMBL" id="LT598451">
    <property type="protein sequence ID" value="SCU93042.1"/>
    <property type="molecule type" value="Genomic_DNA"/>
</dbReference>
<dbReference type="InterPro" id="IPR000593">
    <property type="entry name" value="RasGAP_C"/>
</dbReference>
<reference evidence="5" key="1">
    <citation type="submission" date="2016-03" db="EMBL/GenBank/DDBJ databases">
        <authorList>
            <person name="Devillers Hugo."/>
        </authorList>
    </citation>
    <scope>NUCLEOTIDE SEQUENCE [LARGE SCALE GENOMIC DNA]</scope>
</reference>
<sequence>MTSLTGSPSKGKNPFIDRYMASLGSNATTTPIPVTTSPIKTGLEGANKSVRKWEFSSSYRDDDKDKENGVSHKSGHANSPKPSNRSSPLKALSPARQNSCTPARNVSVKREPLSLKPRGANQISETFDVKKLSSKDLKYYEFLCRVREAKEWIEAVISEDLPSELELVCGNSMRNGVFLAKVTQRIDPSLVKKIVPAGTTLQFTHTQNINAFFHLVEKVGVPDLFRFELTDLYEKKNIPKVFETLHALINVINSKWTGKVPEIQNLSGIVSFTGDDLKLCQRKIPTVHNFRSFKFSSAASTELSASQEHVMPGLLHNHNEDVTTENTTQIQESPKTQIQESPKTPTKMPATSSINERNSQMSPVLVDSSKYSATNILTETAPLLSFDHSTSPAKSLSYYSPRIYRHLSYRSDPTDFYSSRLTDPYEFDQYDTLKYNTPEYSPVRRKRMTEFQFLDSVCNLQAVCRGVNTRFGVTILQRKVDIVIEKITAFQGHTRAYMARKETKNKSAIVTSQEPHLRGLQSLIKGDITRTNIFKLRVRLLNVEDQLIFLQSICRAKVIKRRCQKTLESHLVISQPLKNIQATVKGVLRRKSDTYMQNLLLTCLPAIINFQGLLRSHHLRKHRKSIYFSLNEQYNKVVAIQALSKSLLQRQSIRRLRRELEGHKEAVSNIAALLRGSTQRGGIKSLATAVRDSRDPVVSLQALSRGVLVRFTLDLIADIVEASELVKIQTFAKGYLIRKHNNQLTHHYVQRVSDVVKVQACIRRHQLRKAYLEFMSAANPSIWAVRRFVHLLNKIHTNHESCSKLEWLKSQIDHSNKSRDKVQEGLELLQRKSLILSDYNIFVGSINSSGDELQFNGSSCFRGYEKLIYLLQTDSFYWKTLYRLDKNFAAKHLTKTFASANGSMGQRENAFFIRVVADFLTLDIESFDSVQQFLNEEVQSFWKDLMFFYVHRQLPELVIELFAPLLEFISTESVDFESVPAIIYKKLHPYEMERSSSESIEDEDTKSVFVNNLTNLWKAVEMVSGALLRNLHRVPEDIKFLCTTAYRVIADHSPYDSDALLAISKILLETLVFPFLKAPSKFGLQKLSTEAERKVCILSDVVETVFSFSKFQGYLTPLNQYAEQIDDDLALSLRKMLTSPSFENYCNRLIYIDMCQNERAALSISKQYLLEISNKLDSNMDAFPHDDPITGLLESIKVNEKKTLQRSTNSIIELRLNPSAYQLSSSDDRLTSIYNEIKRGLIYMMQVEGVDTNLYDLMTSSIIGSDEPTFQRLIHKTDAIKNDPLLKNLKVLSYFSLKQHVLERAYELKQMDNLGIEDNLQSVLNDIANTIKSREYVVESTASEIRTAEHTFKAIQAANSKLQQYSRSLEASQKRALKSAQTSSNYTPAKKHGIGHKLKDVYKKVNHKSVAPKNCLSIEWTTRHLYELGVLKDLAGENLGKVALSFFGSSGPKFPDLTFKFTTSDGEVFAVEQNDERKSDKLSSKSGTDSFELSKLLDLLAKNKSSNYTLFSKKADFNLAKLVELIICSFIKKPQPS</sequence>
<dbReference type="InterPro" id="IPR008936">
    <property type="entry name" value="Rho_GTPase_activation_prot"/>
</dbReference>
<feature type="compositionally biased region" description="Basic and acidic residues" evidence="1">
    <location>
        <begin position="51"/>
        <end position="70"/>
    </location>
</feature>
<dbReference type="OrthoDB" id="775356at2759"/>
<name>A0A1G4JQW8_9SACH</name>
<gene>
    <name evidence="4" type="ORF">LANO_0E02872G</name>
</gene>
<accession>A0A1G4JQW8</accession>
<dbReference type="GO" id="GO:0005096">
    <property type="term" value="F:GTPase activator activity"/>
    <property type="evidence" value="ECO:0007669"/>
    <property type="project" value="TreeGrafter"/>
</dbReference>
<feature type="region of interest" description="Disordered" evidence="1">
    <location>
        <begin position="24"/>
        <end position="113"/>
    </location>
</feature>
<dbReference type="Pfam" id="PF00612">
    <property type="entry name" value="IQ"/>
    <property type="match status" value="1"/>
</dbReference>
<feature type="compositionally biased region" description="Low complexity" evidence="1">
    <location>
        <begin position="28"/>
        <end position="41"/>
    </location>
</feature>
<dbReference type="Pfam" id="PF00616">
    <property type="entry name" value="RasGAP"/>
    <property type="match status" value="1"/>
</dbReference>
<dbReference type="Pfam" id="PF03836">
    <property type="entry name" value="RasGAP_C"/>
    <property type="match status" value="1"/>
</dbReference>
<dbReference type="PANTHER" id="PTHR14149">
    <property type="entry name" value="RAS GTPASE-ACTIVATING PROTEIN WITH IQ MOTIF"/>
    <property type="match status" value="1"/>
</dbReference>
<evidence type="ECO:0000259" key="2">
    <source>
        <dbReference type="PROSITE" id="PS50018"/>
    </source>
</evidence>
<proteinExistence type="predicted"/>
<dbReference type="PROSITE" id="PS50096">
    <property type="entry name" value="IQ"/>
    <property type="match status" value="4"/>
</dbReference>
<dbReference type="PANTHER" id="PTHR14149:SF14">
    <property type="entry name" value="CALPONIN-HOMOLOGY (CH) DOMAIN-CONTAINING PROTEIN"/>
    <property type="match status" value="1"/>
</dbReference>
<dbReference type="InterPro" id="IPR000048">
    <property type="entry name" value="IQ_motif_EF-hand-BS"/>
</dbReference>
<dbReference type="GO" id="GO:0005938">
    <property type="term" value="C:cell cortex"/>
    <property type="evidence" value="ECO:0007669"/>
    <property type="project" value="TreeGrafter"/>
</dbReference>
<dbReference type="CDD" id="cd12206">
    <property type="entry name" value="RasGAP_IQGAP_related"/>
    <property type="match status" value="1"/>
</dbReference>
<dbReference type="GO" id="GO:0007010">
    <property type="term" value="P:cytoskeleton organization"/>
    <property type="evidence" value="ECO:0007669"/>
    <property type="project" value="UniProtKB-ARBA"/>
</dbReference>
<dbReference type="Proteomes" id="UP000189911">
    <property type="component" value="Chromosome E"/>
</dbReference>
<evidence type="ECO:0000313" key="4">
    <source>
        <dbReference type="EMBL" id="SCU93042.1"/>
    </source>
</evidence>
<protein>
    <submittedName>
        <fullName evidence="4">LANO_0E02872g1_1</fullName>
    </submittedName>
</protein>
<dbReference type="InterPro" id="IPR001715">
    <property type="entry name" value="CH_dom"/>
</dbReference>
<dbReference type="SMART" id="SM00033">
    <property type="entry name" value="CH"/>
    <property type="match status" value="1"/>
</dbReference>
<dbReference type="InterPro" id="IPR036872">
    <property type="entry name" value="CH_dom_sf"/>
</dbReference>
<dbReference type="PROSITE" id="PS50018">
    <property type="entry name" value="RAS_GTPASE_ACTIV_2"/>
    <property type="match status" value="1"/>
</dbReference>
<dbReference type="SUPFAM" id="SSF47576">
    <property type="entry name" value="Calponin-homology domain, CH-domain"/>
    <property type="match status" value="1"/>
</dbReference>
<evidence type="ECO:0000256" key="1">
    <source>
        <dbReference type="SAM" id="MobiDB-lite"/>
    </source>
</evidence>
<dbReference type="Gene3D" id="1.10.418.10">
    <property type="entry name" value="Calponin-like domain"/>
    <property type="match status" value="1"/>
</dbReference>
<dbReference type="InterPro" id="IPR001936">
    <property type="entry name" value="RasGAP_dom"/>
</dbReference>
<dbReference type="SUPFAM" id="SSF48350">
    <property type="entry name" value="GTPase activation domain, GAP"/>
    <property type="match status" value="1"/>
</dbReference>
<organism evidence="4 5">
    <name type="scientific">Lachancea nothofagi CBS 11611</name>
    <dbReference type="NCBI Taxonomy" id="1266666"/>
    <lineage>
        <taxon>Eukaryota</taxon>
        <taxon>Fungi</taxon>
        <taxon>Dikarya</taxon>
        <taxon>Ascomycota</taxon>
        <taxon>Saccharomycotina</taxon>
        <taxon>Saccharomycetes</taxon>
        <taxon>Saccharomycetales</taxon>
        <taxon>Saccharomycetaceae</taxon>
        <taxon>Lachancea</taxon>
    </lineage>
</organism>
<dbReference type="Pfam" id="PF00307">
    <property type="entry name" value="CH"/>
    <property type="match status" value="1"/>
</dbReference>
<evidence type="ECO:0000259" key="3">
    <source>
        <dbReference type="PROSITE" id="PS50021"/>
    </source>
</evidence>
<dbReference type="SMART" id="SM00015">
    <property type="entry name" value="IQ"/>
    <property type="match status" value="3"/>
</dbReference>
<dbReference type="Gene3D" id="1.10.506.10">
    <property type="entry name" value="GTPase Activation - p120gap, domain 1"/>
    <property type="match status" value="1"/>
</dbReference>
<feature type="domain" description="Ras-GAP" evidence="2">
    <location>
        <begin position="956"/>
        <end position="1107"/>
    </location>
</feature>
<keyword evidence="5" id="KW-1185">Reference proteome</keyword>
<feature type="compositionally biased region" description="Polar residues" evidence="1">
    <location>
        <begin position="76"/>
        <end position="87"/>
    </location>
</feature>